<organism evidence="3 4">
    <name type="scientific">Serendipita indica (strain DSM 11827)</name>
    <name type="common">Root endophyte fungus</name>
    <name type="synonym">Piriformospora indica</name>
    <dbReference type="NCBI Taxonomy" id="1109443"/>
    <lineage>
        <taxon>Eukaryota</taxon>
        <taxon>Fungi</taxon>
        <taxon>Dikarya</taxon>
        <taxon>Basidiomycota</taxon>
        <taxon>Agaricomycotina</taxon>
        <taxon>Agaricomycetes</taxon>
        <taxon>Sebacinales</taxon>
        <taxon>Serendipitaceae</taxon>
        <taxon>Serendipita</taxon>
    </lineage>
</organism>
<dbReference type="Pfam" id="PF01784">
    <property type="entry name" value="DUF34_NIF3"/>
    <property type="match status" value="1"/>
</dbReference>
<dbReference type="eggNOG" id="KOG4131">
    <property type="taxonomic scope" value="Eukaryota"/>
</dbReference>
<feature type="binding site" evidence="2">
    <location>
        <position position="231"/>
    </location>
    <ligand>
        <name>a divalent metal cation</name>
        <dbReference type="ChEBI" id="CHEBI:60240"/>
        <label>1</label>
    </ligand>
</feature>
<comment type="caution">
    <text evidence="3">The sequence shown here is derived from an EMBL/GenBank/DDBJ whole genome shotgun (WGS) entry which is preliminary data.</text>
</comment>
<dbReference type="EMBL" id="CAFZ01000073">
    <property type="protein sequence ID" value="CCA70135.1"/>
    <property type="molecule type" value="Genomic_DNA"/>
</dbReference>
<sequence length="268" mass="28787">MATIARRVAAAMEKIAPLRLAEKWDNVGLLVESPVSRSDARQVLLTIDLTTAVCNEALSTHTSTIIAYHPPLFRPLSSLTMSNPLQASLLRCVAAGVSIYSPHTAVDSVKNGVNDWLASAFNNVESVETISQADGEEEGTGIGRLVRLNKPLQLQDIYPLVKRHLNLQHLQVAKGSTSDIKTIAICAGSGGSVLKGVQADLYWTGELSHHEVLAAVAEGRSVVLCGHSNTERGYLVHLKERLESELAGGGDTLEIKISQEDKDPLVVV</sequence>
<dbReference type="Gene3D" id="3.40.1390.30">
    <property type="entry name" value="NIF3 (NGG1p interacting factor 3)-like"/>
    <property type="match status" value="1"/>
</dbReference>
<dbReference type="InterPro" id="IPR002678">
    <property type="entry name" value="DUF34/NIF3"/>
</dbReference>
<dbReference type="PANTHER" id="PTHR13799">
    <property type="entry name" value="NGG1 INTERACTING FACTOR 3"/>
    <property type="match status" value="1"/>
</dbReference>
<feature type="binding site" evidence="2">
    <location>
        <position position="107"/>
    </location>
    <ligand>
        <name>a divalent metal cation</name>
        <dbReference type="ChEBI" id="CHEBI:60240"/>
        <label>1</label>
    </ligand>
</feature>
<dbReference type="GO" id="GO:0005739">
    <property type="term" value="C:mitochondrion"/>
    <property type="evidence" value="ECO:0007669"/>
    <property type="project" value="TreeGrafter"/>
</dbReference>
<dbReference type="HOGENOM" id="CLU_037423_0_1_1"/>
<dbReference type="InParanoid" id="G4TFQ4"/>
<dbReference type="GO" id="GO:0046872">
    <property type="term" value="F:metal ion binding"/>
    <property type="evidence" value="ECO:0007669"/>
    <property type="project" value="UniProtKB-KW"/>
</dbReference>
<accession>G4TFQ4</accession>
<name>G4TFQ4_SERID</name>
<feature type="binding site" evidence="2">
    <location>
        <position position="69"/>
    </location>
    <ligand>
        <name>a divalent metal cation</name>
        <dbReference type="ChEBI" id="CHEBI:60240"/>
        <label>1</label>
    </ligand>
</feature>
<dbReference type="OrthoDB" id="3345469at2759"/>
<dbReference type="OMA" id="DINWSAR"/>
<keyword evidence="4" id="KW-1185">Reference proteome</keyword>
<comment type="similarity">
    <text evidence="1">Belongs to the GTP cyclohydrolase I type 2/NIF3 family.</text>
</comment>
<dbReference type="PANTHER" id="PTHR13799:SF13">
    <property type="entry name" value="NIF3-LIKE PROTEIN 1"/>
    <property type="match status" value="1"/>
</dbReference>
<dbReference type="InterPro" id="IPR036069">
    <property type="entry name" value="DUF34/NIF3_sf"/>
</dbReference>
<dbReference type="Proteomes" id="UP000007148">
    <property type="component" value="Unassembled WGS sequence"/>
</dbReference>
<evidence type="ECO:0000256" key="2">
    <source>
        <dbReference type="PIRSR" id="PIRSR602678-1"/>
    </source>
</evidence>
<evidence type="ECO:0000256" key="1">
    <source>
        <dbReference type="ARBA" id="ARBA00006964"/>
    </source>
</evidence>
<dbReference type="STRING" id="1109443.G4TFQ4"/>
<dbReference type="FunCoup" id="G4TFQ4">
    <property type="interactions" value="490"/>
</dbReference>
<proteinExistence type="inferred from homology"/>
<reference evidence="3 4" key="1">
    <citation type="journal article" date="2011" name="PLoS Pathog.">
        <title>Endophytic Life Strategies Decoded by Genome and Transcriptome Analyses of the Mutualistic Root Symbiont Piriformospora indica.</title>
        <authorList>
            <person name="Zuccaro A."/>
            <person name="Lahrmann U."/>
            <person name="Guldener U."/>
            <person name="Langen G."/>
            <person name="Pfiffi S."/>
            <person name="Biedenkopf D."/>
            <person name="Wong P."/>
            <person name="Samans B."/>
            <person name="Grimm C."/>
            <person name="Basiewicz M."/>
            <person name="Murat C."/>
            <person name="Martin F."/>
            <person name="Kogel K.H."/>
        </authorList>
    </citation>
    <scope>NUCLEOTIDE SEQUENCE [LARGE SCALE GENOMIC DNA]</scope>
    <source>
        <strain evidence="3 4">DSM 11827</strain>
    </source>
</reference>
<keyword evidence="2" id="KW-0479">Metal-binding</keyword>
<dbReference type="FunFam" id="3.40.1390.30:FF:000001">
    <property type="entry name" value="GTP cyclohydrolase 1 type 2"/>
    <property type="match status" value="1"/>
</dbReference>
<evidence type="ECO:0000313" key="3">
    <source>
        <dbReference type="EMBL" id="CCA70135.1"/>
    </source>
</evidence>
<dbReference type="AlphaFoldDB" id="G4TFQ4"/>
<dbReference type="SUPFAM" id="SSF102705">
    <property type="entry name" value="NIF3 (NGG1p interacting factor 3)-like"/>
    <property type="match status" value="1"/>
</dbReference>
<feature type="binding site" evidence="2">
    <location>
        <position position="227"/>
    </location>
    <ligand>
        <name>a divalent metal cation</name>
        <dbReference type="ChEBI" id="CHEBI:60240"/>
        <label>1</label>
    </ligand>
</feature>
<gene>
    <name evidence="3" type="ORF">PIIN_04074</name>
</gene>
<evidence type="ECO:0000313" key="4">
    <source>
        <dbReference type="Proteomes" id="UP000007148"/>
    </source>
</evidence>
<protein>
    <submittedName>
        <fullName evidence="3">Related to Ngg1p-interacting factor 3</fullName>
    </submittedName>
</protein>
<dbReference type="NCBIfam" id="TIGR00486">
    <property type="entry name" value="YbgI_SA1388"/>
    <property type="match status" value="1"/>
</dbReference>